<proteinExistence type="predicted"/>
<accession>A0ABS9L278</accession>
<dbReference type="Pfam" id="PF08310">
    <property type="entry name" value="LGFP"/>
    <property type="match status" value="1"/>
</dbReference>
<reference evidence="3" key="1">
    <citation type="submission" date="2022-01" db="EMBL/GenBank/DDBJ databases">
        <authorList>
            <person name="Jo J.-H."/>
            <person name="Im W.-T."/>
        </authorList>
    </citation>
    <scope>NUCLEOTIDE SEQUENCE</scope>
    <source>
        <strain evidence="3">I2-34</strain>
    </source>
</reference>
<dbReference type="RefSeq" id="WP_237817848.1">
    <property type="nucleotide sequence ID" value="NZ_JAKLTQ010000001.1"/>
</dbReference>
<protein>
    <recommendedName>
        <fullName evidence="5">LGFP repeat-containing protein</fullName>
    </recommendedName>
</protein>
<feature type="region of interest" description="Disordered" evidence="1">
    <location>
        <begin position="35"/>
        <end position="132"/>
    </location>
</feature>
<feature type="compositionally biased region" description="Low complexity" evidence="1">
    <location>
        <begin position="97"/>
        <end position="127"/>
    </location>
</feature>
<evidence type="ECO:0000256" key="1">
    <source>
        <dbReference type="SAM" id="MobiDB-lite"/>
    </source>
</evidence>
<feature type="compositionally biased region" description="Low complexity" evidence="1">
    <location>
        <begin position="35"/>
        <end position="55"/>
    </location>
</feature>
<evidence type="ECO:0000313" key="3">
    <source>
        <dbReference type="EMBL" id="MCG2620761.1"/>
    </source>
</evidence>
<comment type="caution">
    <text evidence="3">The sequence shown here is derived from an EMBL/GenBank/DDBJ whole genome shotgun (WGS) entry which is preliminary data.</text>
</comment>
<keyword evidence="2" id="KW-0732">Signal</keyword>
<dbReference type="PANTHER" id="PTHR38589:SF1">
    <property type="entry name" value="BLR0621 PROTEIN"/>
    <property type="match status" value="1"/>
</dbReference>
<feature type="signal peptide" evidence="2">
    <location>
        <begin position="1"/>
        <end position="34"/>
    </location>
</feature>
<feature type="chain" id="PRO_5047370848" description="LGFP repeat-containing protein" evidence="2">
    <location>
        <begin position="35"/>
        <end position="513"/>
    </location>
</feature>
<gene>
    <name evidence="3" type="ORF">LVY72_02410</name>
</gene>
<feature type="compositionally biased region" description="Pro residues" evidence="1">
    <location>
        <begin position="56"/>
        <end position="70"/>
    </location>
</feature>
<dbReference type="InterPro" id="IPR013207">
    <property type="entry name" value="LGFP"/>
</dbReference>
<keyword evidence="4" id="KW-1185">Reference proteome</keyword>
<evidence type="ECO:0008006" key="5">
    <source>
        <dbReference type="Google" id="ProtNLM"/>
    </source>
</evidence>
<dbReference type="PANTHER" id="PTHR38589">
    <property type="entry name" value="BLR0621 PROTEIN"/>
    <property type="match status" value="1"/>
</dbReference>
<evidence type="ECO:0000313" key="4">
    <source>
        <dbReference type="Proteomes" id="UP001165368"/>
    </source>
</evidence>
<organism evidence="3 4">
    <name type="scientific">Arthrobacter hankyongi</name>
    <dbReference type="NCBI Taxonomy" id="2904801"/>
    <lineage>
        <taxon>Bacteria</taxon>
        <taxon>Bacillati</taxon>
        <taxon>Actinomycetota</taxon>
        <taxon>Actinomycetes</taxon>
        <taxon>Micrococcales</taxon>
        <taxon>Micrococcaceae</taxon>
        <taxon>Arthrobacter</taxon>
    </lineage>
</organism>
<dbReference type="EMBL" id="JAKLTQ010000001">
    <property type="protein sequence ID" value="MCG2620761.1"/>
    <property type="molecule type" value="Genomic_DNA"/>
</dbReference>
<name>A0ABS9L278_9MICC</name>
<feature type="compositionally biased region" description="Low complexity" evidence="1">
    <location>
        <begin position="71"/>
        <end position="89"/>
    </location>
</feature>
<sequence length="513" mass="53843">MPFSILPGPRIRVRAAAAAFTVFAVLASALPAEAGEAGPPVVEQPSPSATAAPEATVPPGPVPTPSPSAPEAPAAASPSATAAPSPVSEDPGAFSVSSATPAPTPAETAPAPAPTETAPSPSAPSASKPDEPAYITAGRKAIAAKATALKLVAAGNLKCALPQQGCARTYTSRSSSKTMRIYWTAATGAHAVHRSHAVGRKYGAADTVYGKLGYPTSEMKTGIKANGAIQSFQKGQIAYSPASGAQTLTGQVLAEWTKRGGRNGTLGYPLQYAKSRDGKTTQVFQGGSLIARKSGAAYYPKNECWALGAGKTRYQHGYASRVSFAIAEKYGTHKADFINCRRIGSVYVQAWETPTATVGLKGFKKPGVPSGHTANRWSPQGSYSVTEAFGEGNPGTGLGYRTLNPRSRWSGTPGSSYNKYYDAASPFFERWPDENLWNIMRGGDYRQAVVINYNRGPGQKIRQGQGFAIFLHAKPVPTFGCIALDLKNVTKYLKTAQKGDLVIMGVRKDIFKA</sequence>
<dbReference type="Proteomes" id="UP001165368">
    <property type="component" value="Unassembled WGS sequence"/>
</dbReference>
<evidence type="ECO:0000256" key="2">
    <source>
        <dbReference type="SAM" id="SignalP"/>
    </source>
</evidence>